<organism evidence="21 22">
    <name type="scientific">Acetobacterium paludosum</name>
    <dbReference type="NCBI Taxonomy" id="52693"/>
    <lineage>
        <taxon>Bacteria</taxon>
        <taxon>Bacillati</taxon>
        <taxon>Bacillota</taxon>
        <taxon>Clostridia</taxon>
        <taxon>Eubacteriales</taxon>
        <taxon>Eubacteriaceae</taxon>
        <taxon>Acetobacterium</taxon>
    </lineage>
</organism>
<dbReference type="PROSITE" id="PS00379">
    <property type="entry name" value="CDP_ALCOHOL_P_TRANSF"/>
    <property type="match status" value="1"/>
</dbReference>
<dbReference type="InterPro" id="IPR043130">
    <property type="entry name" value="CDP-OH_PTrfase_TM_dom"/>
</dbReference>
<keyword evidence="8" id="KW-1003">Cell membrane</keyword>
<dbReference type="InterPro" id="IPR048254">
    <property type="entry name" value="CDP_ALCOHOL_P_TRANSF_CS"/>
</dbReference>
<evidence type="ECO:0000256" key="1">
    <source>
        <dbReference type="ARBA" id="ARBA00003973"/>
    </source>
</evidence>
<evidence type="ECO:0000313" key="21">
    <source>
        <dbReference type="EMBL" id="MBC3888916.1"/>
    </source>
</evidence>
<protein>
    <recommendedName>
        <fullName evidence="7 18">CDP-diacylglycerol--glycerol-3-phosphate 3-phosphatidyltransferase</fullName>
        <ecNumber evidence="6 18">2.7.8.5</ecNumber>
    </recommendedName>
</protein>
<evidence type="ECO:0000256" key="16">
    <source>
        <dbReference type="ARBA" id="ARBA00023264"/>
    </source>
</evidence>
<dbReference type="InterPro" id="IPR000462">
    <property type="entry name" value="CDP-OH_P_trans"/>
</dbReference>
<sequence length="179" mass="19697">MNLPNKITMVRIIMIPFFIAALLIEFPFHQPLAAALFVIAALSDSLDGYLARSRNLVTDFGKFMDPLADKLLVCSALICFVQLGSVPAWIVIIIIAREFAITGLRTLAAADGIVIAASKWGKAKTMSQMIAIVIILIGNWPFYLINIPAGTIMIYIATVMTIISGVDYFIINKKVFRTM</sequence>
<dbReference type="Pfam" id="PF01066">
    <property type="entry name" value="CDP-OH_P_transf"/>
    <property type="match status" value="1"/>
</dbReference>
<keyword evidence="12 20" id="KW-1133">Transmembrane helix</keyword>
<dbReference type="OrthoDB" id="9796672at2"/>
<dbReference type="AlphaFoldDB" id="A0A923HV87"/>
<comment type="caution">
    <text evidence="21">The sequence shown here is derived from an EMBL/GenBank/DDBJ whole genome shotgun (WGS) entry which is preliminary data.</text>
</comment>
<evidence type="ECO:0000256" key="11">
    <source>
        <dbReference type="ARBA" id="ARBA00022692"/>
    </source>
</evidence>
<comment type="similarity">
    <text evidence="5 19">Belongs to the CDP-alcohol phosphatidyltransferase class-I family.</text>
</comment>
<dbReference type="Proteomes" id="UP000616595">
    <property type="component" value="Unassembled WGS sequence"/>
</dbReference>
<proteinExistence type="inferred from homology"/>
<evidence type="ECO:0000256" key="9">
    <source>
        <dbReference type="ARBA" id="ARBA00022516"/>
    </source>
</evidence>
<evidence type="ECO:0000256" key="3">
    <source>
        <dbReference type="ARBA" id="ARBA00005042"/>
    </source>
</evidence>
<dbReference type="InterPro" id="IPR004570">
    <property type="entry name" value="Phosphatidylglycerol_P_synth"/>
</dbReference>
<comment type="subcellular location">
    <subcellularLocation>
        <location evidence="2">Cell membrane</location>
        <topology evidence="2">Multi-pass membrane protein</topology>
    </subcellularLocation>
</comment>
<dbReference type="NCBIfam" id="TIGR00560">
    <property type="entry name" value="pgsA"/>
    <property type="match status" value="1"/>
</dbReference>
<comment type="function">
    <text evidence="1">This protein catalyzes the committed step to the synthesis of the acidic phospholipids.</text>
</comment>
<feature type="transmembrane region" description="Helical" evidence="20">
    <location>
        <begin position="7"/>
        <end position="26"/>
    </location>
</feature>
<comment type="catalytic activity">
    <reaction evidence="17">
        <text>a CDP-1,2-diacyl-sn-glycerol + sn-glycerol 3-phosphate = a 1,2-diacyl-sn-glycero-3-phospho-(1'-sn-glycero-3'-phosphate) + CMP + H(+)</text>
        <dbReference type="Rhea" id="RHEA:12593"/>
        <dbReference type="ChEBI" id="CHEBI:15378"/>
        <dbReference type="ChEBI" id="CHEBI:57597"/>
        <dbReference type="ChEBI" id="CHEBI:58332"/>
        <dbReference type="ChEBI" id="CHEBI:60110"/>
        <dbReference type="ChEBI" id="CHEBI:60377"/>
        <dbReference type="EC" id="2.7.8.5"/>
    </reaction>
</comment>
<reference evidence="21" key="2">
    <citation type="submission" date="2020-10" db="EMBL/GenBank/DDBJ databases">
        <title>Comparative genomics of the Acetobacterium genus.</title>
        <authorList>
            <person name="Marshall C."/>
            <person name="May H."/>
            <person name="Norman S."/>
        </authorList>
    </citation>
    <scope>NUCLEOTIDE SEQUENCE</scope>
    <source>
        <strain evidence="21">DER-2019</strain>
    </source>
</reference>
<evidence type="ECO:0000256" key="12">
    <source>
        <dbReference type="ARBA" id="ARBA00022989"/>
    </source>
</evidence>
<keyword evidence="11 20" id="KW-0812">Transmembrane</keyword>
<evidence type="ECO:0000256" key="20">
    <source>
        <dbReference type="SAM" id="Phobius"/>
    </source>
</evidence>
<evidence type="ECO:0000256" key="5">
    <source>
        <dbReference type="ARBA" id="ARBA00010441"/>
    </source>
</evidence>
<feature type="transmembrane region" description="Helical" evidence="20">
    <location>
        <begin position="71"/>
        <end position="93"/>
    </location>
</feature>
<evidence type="ECO:0000256" key="15">
    <source>
        <dbReference type="ARBA" id="ARBA00023209"/>
    </source>
</evidence>
<dbReference type="FunFam" id="1.20.120.1760:FF:000004">
    <property type="entry name" value="CDP-diacylglycerol--glycerol-3-phosphate 3-phosphatidyltransferase"/>
    <property type="match status" value="1"/>
</dbReference>
<dbReference type="GO" id="GO:0008444">
    <property type="term" value="F:CDP-diacylglycerol-glycerol-3-phosphate 3-phosphatidyltransferase activity"/>
    <property type="evidence" value="ECO:0007669"/>
    <property type="project" value="UniProtKB-UniRule"/>
</dbReference>
<evidence type="ECO:0000256" key="2">
    <source>
        <dbReference type="ARBA" id="ARBA00004651"/>
    </source>
</evidence>
<dbReference type="InterPro" id="IPR050324">
    <property type="entry name" value="CDP-alcohol_PTase-I"/>
</dbReference>
<dbReference type="PIRSF" id="PIRSF000847">
    <property type="entry name" value="Phos_ph_gly_syn"/>
    <property type="match status" value="1"/>
</dbReference>
<feature type="transmembrane region" description="Helical" evidence="20">
    <location>
        <begin position="152"/>
        <end position="171"/>
    </location>
</feature>
<evidence type="ECO:0000256" key="6">
    <source>
        <dbReference type="ARBA" id="ARBA00013170"/>
    </source>
</evidence>
<dbReference type="PANTHER" id="PTHR14269">
    <property type="entry name" value="CDP-DIACYLGLYCEROL--GLYCEROL-3-PHOSPHATE 3-PHOSPHATIDYLTRANSFERASE-RELATED"/>
    <property type="match status" value="1"/>
</dbReference>
<evidence type="ECO:0000313" key="22">
    <source>
        <dbReference type="Proteomes" id="UP000616595"/>
    </source>
</evidence>
<keyword evidence="15" id="KW-0594">Phospholipid biosynthesis</keyword>
<dbReference type="EMBL" id="WJBD01000013">
    <property type="protein sequence ID" value="MBC3888916.1"/>
    <property type="molecule type" value="Genomic_DNA"/>
</dbReference>
<feature type="transmembrane region" description="Helical" evidence="20">
    <location>
        <begin position="129"/>
        <end position="146"/>
    </location>
</feature>
<keyword evidence="13" id="KW-0443">Lipid metabolism</keyword>
<dbReference type="Gene3D" id="1.20.120.1760">
    <property type="match status" value="1"/>
</dbReference>
<evidence type="ECO:0000256" key="8">
    <source>
        <dbReference type="ARBA" id="ARBA00022475"/>
    </source>
</evidence>
<evidence type="ECO:0000256" key="10">
    <source>
        <dbReference type="ARBA" id="ARBA00022679"/>
    </source>
</evidence>
<evidence type="ECO:0000256" key="18">
    <source>
        <dbReference type="NCBIfam" id="TIGR00560"/>
    </source>
</evidence>
<reference evidence="21" key="1">
    <citation type="submission" date="2019-10" db="EMBL/GenBank/DDBJ databases">
        <authorList>
            <person name="Ross D.E."/>
            <person name="Gulliver D."/>
        </authorList>
    </citation>
    <scope>NUCLEOTIDE SEQUENCE</scope>
    <source>
        <strain evidence="21">DER-2019</strain>
    </source>
</reference>
<keyword evidence="9" id="KW-0444">Lipid biosynthesis</keyword>
<evidence type="ECO:0000256" key="13">
    <source>
        <dbReference type="ARBA" id="ARBA00023098"/>
    </source>
</evidence>
<dbReference type="RefSeq" id="WP_148567185.1">
    <property type="nucleotide sequence ID" value="NZ_RXYA01000008.1"/>
</dbReference>
<dbReference type="GO" id="GO:0046474">
    <property type="term" value="P:glycerophospholipid biosynthetic process"/>
    <property type="evidence" value="ECO:0007669"/>
    <property type="project" value="TreeGrafter"/>
</dbReference>
<evidence type="ECO:0000256" key="14">
    <source>
        <dbReference type="ARBA" id="ARBA00023136"/>
    </source>
</evidence>
<evidence type="ECO:0000256" key="7">
    <source>
        <dbReference type="ARBA" id="ARBA00014944"/>
    </source>
</evidence>
<keyword evidence="10 19" id="KW-0808">Transferase</keyword>
<evidence type="ECO:0000256" key="19">
    <source>
        <dbReference type="RuleBase" id="RU003750"/>
    </source>
</evidence>
<evidence type="ECO:0000256" key="17">
    <source>
        <dbReference type="ARBA" id="ARBA00048586"/>
    </source>
</evidence>
<comment type="pathway">
    <text evidence="4">Lipid metabolism.</text>
</comment>
<accession>A0A923HV87</accession>
<dbReference type="PANTHER" id="PTHR14269:SF62">
    <property type="entry name" value="CDP-DIACYLGLYCEROL--GLYCEROL-3-PHOSPHATE 3-PHOSPHATIDYLTRANSFERASE 1, CHLOROPLASTIC"/>
    <property type="match status" value="1"/>
</dbReference>
<gene>
    <name evidence="21" type="primary">pgsA</name>
    <name evidence="21" type="ORF">GH810_11385</name>
</gene>
<comment type="pathway">
    <text evidence="3">Phospholipid metabolism; phosphatidylglycerol biosynthesis; phosphatidylglycerol from CDP-diacylglycerol: step 1/2.</text>
</comment>
<keyword evidence="16" id="KW-1208">Phospholipid metabolism</keyword>
<dbReference type="EC" id="2.7.8.5" evidence="6 18"/>
<keyword evidence="14 20" id="KW-0472">Membrane</keyword>
<dbReference type="GO" id="GO:0005886">
    <property type="term" value="C:plasma membrane"/>
    <property type="evidence" value="ECO:0007669"/>
    <property type="project" value="UniProtKB-SubCell"/>
</dbReference>
<keyword evidence="22" id="KW-1185">Reference proteome</keyword>
<evidence type="ECO:0000256" key="4">
    <source>
        <dbReference type="ARBA" id="ARBA00005189"/>
    </source>
</evidence>
<name>A0A923HV87_9FIRM</name>